<dbReference type="Proteomes" id="UP000324705">
    <property type="component" value="Chromosome 1A"/>
</dbReference>
<dbReference type="GO" id="GO:0004674">
    <property type="term" value="F:protein serine/threonine kinase activity"/>
    <property type="evidence" value="ECO:0007669"/>
    <property type="project" value="UniProtKB-KW"/>
</dbReference>
<evidence type="ECO:0000256" key="11">
    <source>
        <dbReference type="SAM" id="MobiDB-lite"/>
    </source>
</evidence>
<evidence type="ECO:0000256" key="9">
    <source>
        <dbReference type="ARBA" id="ARBA00023170"/>
    </source>
</evidence>
<organism evidence="13 14">
    <name type="scientific">Triticum turgidum subsp. durum</name>
    <name type="common">Durum wheat</name>
    <name type="synonym">Triticum durum</name>
    <dbReference type="NCBI Taxonomy" id="4567"/>
    <lineage>
        <taxon>Eukaryota</taxon>
        <taxon>Viridiplantae</taxon>
        <taxon>Streptophyta</taxon>
        <taxon>Embryophyta</taxon>
        <taxon>Tracheophyta</taxon>
        <taxon>Spermatophyta</taxon>
        <taxon>Magnoliopsida</taxon>
        <taxon>Liliopsida</taxon>
        <taxon>Poales</taxon>
        <taxon>Poaceae</taxon>
        <taxon>BOP clade</taxon>
        <taxon>Pooideae</taxon>
        <taxon>Triticodae</taxon>
        <taxon>Triticeae</taxon>
        <taxon>Triticinae</taxon>
        <taxon>Triticum</taxon>
    </lineage>
</organism>
<keyword evidence="8 10" id="KW-0067">ATP-binding</keyword>
<evidence type="ECO:0000256" key="3">
    <source>
        <dbReference type="ARBA" id="ARBA00022527"/>
    </source>
</evidence>
<evidence type="ECO:0000256" key="2">
    <source>
        <dbReference type="ARBA" id="ARBA00012513"/>
    </source>
</evidence>
<feature type="binding site" evidence="10">
    <location>
        <position position="240"/>
    </location>
    <ligand>
        <name>ATP</name>
        <dbReference type="ChEBI" id="CHEBI:30616"/>
    </ligand>
</feature>
<evidence type="ECO:0000313" key="13">
    <source>
        <dbReference type="EMBL" id="VAH03868.1"/>
    </source>
</evidence>
<dbReference type="Pfam" id="PF00069">
    <property type="entry name" value="Pkinase"/>
    <property type="match status" value="1"/>
</dbReference>
<keyword evidence="5" id="KW-0808">Transferase</keyword>
<feature type="region of interest" description="Disordered" evidence="11">
    <location>
        <begin position="1"/>
        <end position="104"/>
    </location>
</feature>
<evidence type="ECO:0000256" key="10">
    <source>
        <dbReference type="PROSITE-ProRule" id="PRU10141"/>
    </source>
</evidence>
<evidence type="ECO:0000256" key="4">
    <source>
        <dbReference type="ARBA" id="ARBA00022553"/>
    </source>
</evidence>
<dbReference type="Gramene" id="TRITD1Av1G085690.3">
    <property type="protein sequence ID" value="TRITD1Av1G085690.3"/>
    <property type="gene ID" value="TRITD1Av1G085690"/>
</dbReference>
<comment type="subcellular location">
    <subcellularLocation>
        <location evidence="1">Membrane</location>
        <topology evidence="1">Single-pass membrane protein</topology>
    </subcellularLocation>
</comment>
<dbReference type="PROSITE" id="PS50011">
    <property type="entry name" value="PROTEIN_KINASE_DOM"/>
    <property type="match status" value="1"/>
</dbReference>
<dbReference type="InterPro" id="IPR000719">
    <property type="entry name" value="Prot_kinase_dom"/>
</dbReference>
<accession>A0A9R0Q5V5</accession>
<reference evidence="13 14" key="1">
    <citation type="submission" date="2017-09" db="EMBL/GenBank/DDBJ databases">
        <authorList>
            <consortium name="International Durum Wheat Genome Sequencing Consortium (IDWGSC)"/>
            <person name="Milanesi L."/>
        </authorList>
    </citation>
    <scope>NUCLEOTIDE SEQUENCE [LARGE SCALE GENOMIC DNA]</scope>
    <source>
        <strain evidence="14">cv. Svevo</strain>
    </source>
</reference>
<feature type="compositionally biased region" description="Basic and acidic residues" evidence="11">
    <location>
        <begin position="505"/>
        <end position="515"/>
    </location>
</feature>
<dbReference type="FunFam" id="3.30.200.20:FF:000228">
    <property type="entry name" value="Serine/threonine-protein kinase BIK1"/>
    <property type="match status" value="1"/>
</dbReference>
<proteinExistence type="predicted"/>
<gene>
    <name evidence="13" type="ORF">TRITD_1Av1G085690</name>
</gene>
<evidence type="ECO:0000256" key="6">
    <source>
        <dbReference type="ARBA" id="ARBA00022741"/>
    </source>
</evidence>
<dbReference type="InterPro" id="IPR050823">
    <property type="entry name" value="Plant_Ser_Thr_Prot_Kinase"/>
</dbReference>
<dbReference type="Gene3D" id="1.10.510.10">
    <property type="entry name" value="Transferase(Phosphotransferase) domain 1"/>
    <property type="match status" value="1"/>
</dbReference>
<feature type="domain" description="Protein kinase" evidence="12">
    <location>
        <begin position="206"/>
        <end position="503"/>
    </location>
</feature>
<dbReference type="PROSITE" id="PS00107">
    <property type="entry name" value="PROTEIN_KINASE_ATP"/>
    <property type="match status" value="1"/>
</dbReference>
<dbReference type="EMBL" id="LT934111">
    <property type="protein sequence ID" value="VAH03868.1"/>
    <property type="molecule type" value="Genomic_DNA"/>
</dbReference>
<keyword evidence="6 10" id="KW-0547">Nucleotide-binding</keyword>
<dbReference type="SUPFAM" id="SSF56112">
    <property type="entry name" value="Protein kinase-like (PK-like)"/>
    <property type="match status" value="1"/>
</dbReference>
<feature type="compositionally biased region" description="Basic and acidic residues" evidence="11">
    <location>
        <begin position="11"/>
        <end position="25"/>
    </location>
</feature>
<dbReference type="SMART" id="SM00220">
    <property type="entry name" value="S_TKc"/>
    <property type="match status" value="1"/>
</dbReference>
<dbReference type="EC" id="2.7.11.1" evidence="2"/>
<dbReference type="AlphaFoldDB" id="A0A9R0Q5V5"/>
<keyword evidence="14" id="KW-1185">Reference proteome</keyword>
<name>A0A9R0Q5V5_TRITD</name>
<dbReference type="InterPro" id="IPR011009">
    <property type="entry name" value="Kinase-like_dom_sf"/>
</dbReference>
<dbReference type="InterPro" id="IPR017441">
    <property type="entry name" value="Protein_kinase_ATP_BS"/>
</dbReference>
<dbReference type="CDD" id="cd14066">
    <property type="entry name" value="STKc_IRAK"/>
    <property type="match status" value="1"/>
</dbReference>
<keyword evidence="9" id="KW-0675">Receptor</keyword>
<dbReference type="FunFam" id="1.10.510.10:FF:000146">
    <property type="entry name" value="LRR receptor-like serine/threonine-protein kinase IOS1"/>
    <property type="match status" value="1"/>
</dbReference>
<keyword evidence="3" id="KW-0723">Serine/threonine-protein kinase</keyword>
<evidence type="ECO:0000256" key="8">
    <source>
        <dbReference type="ARBA" id="ARBA00022840"/>
    </source>
</evidence>
<dbReference type="GO" id="GO:0016020">
    <property type="term" value="C:membrane"/>
    <property type="evidence" value="ECO:0007669"/>
    <property type="project" value="UniProtKB-SubCell"/>
</dbReference>
<keyword evidence="7" id="KW-0418">Kinase</keyword>
<evidence type="ECO:0000256" key="7">
    <source>
        <dbReference type="ARBA" id="ARBA00022777"/>
    </source>
</evidence>
<evidence type="ECO:0000256" key="1">
    <source>
        <dbReference type="ARBA" id="ARBA00004167"/>
    </source>
</evidence>
<evidence type="ECO:0000259" key="12">
    <source>
        <dbReference type="PROSITE" id="PS50011"/>
    </source>
</evidence>
<feature type="region of interest" description="Disordered" evidence="11">
    <location>
        <begin position="494"/>
        <end position="515"/>
    </location>
</feature>
<evidence type="ECO:0000256" key="5">
    <source>
        <dbReference type="ARBA" id="ARBA00022679"/>
    </source>
</evidence>
<dbReference type="GO" id="GO:0005524">
    <property type="term" value="F:ATP binding"/>
    <property type="evidence" value="ECO:0007669"/>
    <property type="project" value="UniProtKB-UniRule"/>
</dbReference>
<evidence type="ECO:0000313" key="14">
    <source>
        <dbReference type="Proteomes" id="UP000324705"/>
    </source>
</evidence>
<sequence length="549" mass="61609">MLEGMHQLVGRGRDHTSGDTGRPRTLENAGPWTPGLEQCRPRTTVKLQPPAKGRDDHTYTSCCRSSEKAPSGTEGGLQRGKAEPRPARPPHPKASPTPNSSIVSQVRPDHCAGLFKVFVFATNKAGGGQSRRSAMQCFRFASWDKERDKEELQARRSGSECCSLTVSSEISVESFGRYRQLSLPQRPNNDLRIFTFQELKSATRSFSRALMIGEGGFGCVYRGTIRSTLEPRRSLDVAIKQLGRKGLQGHKEWVTEVNFLGVVGHPNLVKLIGYCAEDDERGIQLLLVYEFMPHGSLADHLSTRSPKPASWAMRLRVALDTARGLKYLHEDSEFKIIFRDLKPSNILLDENWNAKLSDFGLARLGPQEGSHVSTAVVGTIGYAAPEYIHTGRLSSKNDIWSYGVVLYELLTGRRPLDRNRPRGEQNLVEWVKPYSSDTKKFETIMDPRLEGNYSMKSAVRIASLANKCLVRHARYRPKMSEVLEMVQKIVDSSDLGTPEHPLISHSKELASDEKKRKGLDLKRRIAGIKAGDGRWLTWHKWTPKLVRTQ</sequence>
<dbReference type="Gene3D" id="3.30.200.20">
    <property type="entry name" value="Phosphorylase Kinase, domain 1"/>
    <property type="match status" value="1"/>
</dbReference>
<protein>
    <recommendedName>
        <fullName evidence="2">non-specific serine/threonine protein kinase</fullName>
        <ecNumber evidence="2">2.7.11.1</ecNumber>
    </recommendedName>
</protein>
<keyword evidence="4" id="KW-0597">Phosphoprotein</keyword>
<dbReference type="PANTHER" id="PTHR45621">
    <property type="entry name" value="OS01G0588500 PROTEIN-RELATED"/>
    <property type="match status" value="1"/>
</dbReference>